<feature type="domain" description="Cation/H+ exchanger transmembrane" evidence="13">
    <location>
        <begin position="26"/>
        <end position="286"/>
    </location>
</feature>
<evidence type="ECO:0000256" key="10">
    <source>
        <dbReference type="ARBA" id="ARBA00023201"/>
    </source>
</evidence>
<dbReference type="EMBL" id="JBHTCF010000040">
    <property type="protein sequence ID" value="MFC7310681.1"/>
    <property type="molecule type" value="Genomic_DNA"/>
</dbReference>
<comment type="similarity">
    <text evidence="2">Belongs to the monovalent cation:proton antiporter 2 (CPA2) transporter (TC 2.A.37) family.</text>
</comment>
<keyword evidence="7" id="KW-0915">Sodium</keyword>
<feature type="transmembrane region" description="Helical" evidence="12">
    <location>
        <begin position="44"/>
        <end position="63"/>
    </location>
</feature>
<evidence type="ECO:0000256" key="3">
    <source>
        <dbReference type="ARBA" id="ARBA00022448"/>
    </source>
</evidence>
<keyword evidence="15" id="KW-1185">Reference proteome</keyword>
<evidence type="ECO:0000256" key="8">
    <source>
        <dbReference type="ARBA" id="ARBA00023065"/>
    </source>
</evidence>
<feature type="transmembrane region" description="Helical" evidence="12">
    <location>
        <begin position="212"/>
        <end position="235"/>
    </location>
</feature>
<feature type="domain" description="Cation/H+ exchanger transmembrane" evidence="13">
    <location>
        <begin position="335"/>
        <end position="456"/>
    </location>
</feature>
<feature type="region of interest" description="Disordered" evidence="11">
    <location>
        <begin position="296"/>
        <end position="322"/>
    </location>
</feature>
<feature type="transmembrane region" description="Helical" evidence="12">
    <location>
        <begin position="337"/>
        <end position="357"/>
    </location>
</feature>
<evidence type="ECO:0000259" key="13">
    <source>
        <dbReference type="Pfam" id="PF00999"/>
    </source>
</evidence>
<feature type="transmembrane region" description="Helical" evidence="12">
    <location>
        <begin position="83"/>
        <end position="100"/>
    </location>
</feature>
<accession>A0ABW2JZ26</accession>
<organism evidence="14 15">
    <name type="scientific">Streptomyces monticola</name>
    <dbReference type="NCBI Taxonomy" id="2666263"/>
    <lineage>
        <taxon>Bacteria</taxon>
        <taxon>Bacillati</taxon>
        <taxon>Actinomycetota</taxon>
        <taxon>Actinomycetes</taxon>
        <taxon>Kitasatosporales</taxon>
        <taxon>Streptomycetaceae</taxon>
        <taxon>Streptomyces</taxon>
    </lineage>
</organism>
<dbReference type="InterPro" id="IPR006153">
    <property type="entry name" value="Cation/H_exchanger_TM"/>
</dbReference>
<dbReference type="RefSeq" id="WP_381841663.1">
    <property type="nucleotide sequence ID" value="NZ_JBHTCF010000040.1"/>
</dbReference>
<dbReference type="PANTHER" id="PTHR43562">
    <property type="entry name" value="NAPA-TYPE SODIUM/HYDROGEN ANTIPORTER"/>
    <property type="match status" value="1"/>
</dbReference>
<comment type="subcellular location">
    <subcellularLocation>
        <location evidence="1">Membrane</location>
        <topology evidence="1">Multi-pass membrane protein</topology>
    </subcellularLocation>
</comment>
<comment type="caution">
    <text evidence="14">The sequence shown here is derived from an EMBL/GenBank/DDBJ whole genome shotgun (WGS) entry which is preliminary data.</text>
</comment>
<feature type="transmembrane region" description="Helical" evidence="12">
    <location>
        <begin position="247"/>
        <end position="268"/>
    </location>
</feature>
<evidence type="ECO:0000256" key="11">
    <source>
        <dbReference type="SAM" id="MobiDB-lite"/>
    </source>
</evidence>
<feature type="transmembrane region" description="Helical" evidence="12">
    <location>
        <begin position="12"/>
        <end position="32"/>
    </location>
</feature>
<feature type="transmembrane region" description="Helical" evidence="12">
    <location>
        <begin position="181"/>
        <end position="206"/>
    </location>
</feature>
<keyword evidence="5 12" id="KW-0812">Transmembrane</keyword>
<protein>
    <submittedName>
        <fullName evidence="14">Cation:proton antiporter</fullName>
    </submittedName>
</protein>
<keyword evidence="10" id="KW-0739">Sodium transport</keyword>
<evidence type="ECO:0000256" key="2">
    <source>
        <dbReference type="ARBA" id="ARBA00005551"/>
    </source>
</evidence>
<dbReference type="Pfam" id="PF00999">
    <property type="entry name" value="Na_H_Exchanger"/>
    <property type="match status" value="2"/>
</dbReference>
<evidence type="ECO:0000313" key="14">
    <source>
        <dbReference type="EMBL" id="MFC7310681.1"/>
    </source>
</evidence>
<feature type="transmembrane region" description="Helical" evidence="12">
    <location>
        <begin position="112"/>
        <end position="134"/>
    </location>
</feature>
<keyword evidence="8" id="KW-0406">Ion transport</keyword>
<proteinExistence type="inferred from homology"/>
<evidence type="ECO:0000256" key="1">
    <source>
        <dbReference type="ARBA" id="ARBA00004141"/>
    </source>
</evidence>
<dbReference type="Gene3D" id="1.20.1530.20">
    <property type="match status" value="2"/>
</dbReference>
<dbReference type="Proteomes" id="UP001596523">
    <property type="component" value="Unassembled WGS sequence"/>
</dbReference>
<evidence type="ECO:0000256" key="7">
    <source>
        <dbReference type="ARBA" id="ARBA00023053"/>
    </source>
</evidence>
<keyword evidence="4" id="KW-0050">Antiport</keyword>
<feature type="transmembrane region" description="Helical" evidence="12">
    <location>
        <begin position="369"/>
        <end position="391"/>
    </location>
</feature>
<evidence type="ECO:0000256" key="12">
    <source>
        <dbReference type="SAM" id="Phobius"/>
    </source>
</evidence>
<evidence type="ECO:0000256" key="6">
    <source>
        <dbReference type="ARBA" id="ARBA00022989"/>
    </source>
</evidence>
<keyword evidence="3" id="KW-0813">Transport</keyword>
<keyword evidence="6 12" id="KW-1133">Transmembrane helix</keyword>
<name>A0ABW2JZ26_9ACTN</name>
<keyword evidence="9 12" id="KW-0472">Membrane</keyword>
<feature type="compositionally biased region" description="Low complexity" evidence="11">
    <location>
        <begin position="310"/>
        <end position="322"/>
    </location>
</feature>
<evidence type="ECO:0000256" key="4">
    <source>
        <dbReference type="ARBA" id="ARBA00022449"/>
    </source>
</evidence>
<feature type="transmembrane region" description="Helical" evidence="12">
    <location>
        <begin position="274"/>
        <end position="296"/>
    </location>
</feature>
<sequence>MPFAAPIPPLPAHQLFVFLLQAGLLILLALLCGRLAARFGMPAVAGELCVGVLLGPTVLGSAAPQLSQWLLPPTTDQFHLLDALGQIGVVLLVGVTGMEMDVGLIRRRGATALSVGLGGLLLPLGLGVAAGYAAPGSLIPAGIGRPAFALFIGVALCVSALPVIAKTLTDMNLLHRNVGQLTLAAGMVDDIIGWILLSVVTAMAMGDARPESVALLIGATVLVLAATALVGRPLVRRVLRATERSEPGITVAAATALILLSAAATHALGLEAMFGAFLAGMLIGSVAGSGAGSVAGSSSGDGSGSRPEPAAGSGSRGASGDVSGAGSGAVPVLARLAPLRTVVLAVFAPLFFATAGLRIDLTALADPPVLAAAVVLLLVAVVGKVAGAFAGARIGRLGPWESLALGGALNARGVIQLVIATVGLRIGVLTTTTYTLIVLVAIATSLMAPPILRFAMRRVEQTAEEELRRRERTFLPLHPTEAPADPNP</sequence>
<feature type="transmembrane region" description="Helical" evidence="12">
    <location>
        <begin position="434"/>
        <end position="452"/>
    </location>
</feature>
<dbReference type="InterPro" id="IPR038770">
    <property type="entry name" value="Na+/solute_symporter_sf"/>
</dbReference>
<evidence type="ECO:0000256" key="9">
    <source>
        <dbReference type="ARBA" id="ARBA00023136"/>
    </source>
</evidence>
<evidence type="ECO:0000313" key="15">
    <source>
        <dbReference type="Proteomes" id="UP001596523"/>
    </source>
</evidence>
<gene>
    <name evidence="14" type="ORF">ACFQVC_41525</name>
</gene>
<dbReference type="PANTHER" id="PTHR43562:SF3">
    <property type="entry name" value="SODIUM ION_PROTON EXCHANGER (EUROFUNG)"/>
    <property type="match status" value="1"/>
</dbReference>
<feature type="transmembrane region" description="Helical" evidence="12">
    <location>
        <begin position="146"/>
        <end position="169"/>
    </location>
</feature>
<reference evidence="15" key="1">
    <citation type="journal article" date="2019" name="Int. J. Syst. Evol. Microbiol.">
        <title>The Global Catalogue of Microorganisms (GCM) 10K type strain sequencing project: providing services to taxonomists for standard genome sequencing and annotation.</title>
        <authorList>
            <consortium name="The Broad Institute Genomics Platform"/>
            <consortium name="The Broad Institute Genome Sequencing Center for Infectious Disease"/>
            <person name="Wu L."/>
            <person name="Ma J."/>
        </authorList>
    </citation>
    <scope>NUCLEOTIDE SEQUENCE [LARGE SCALE GENOMIC DNA]</scope>
    <source>
        <strain evidence="15">SYNS20</strain>
    </source>
</reference>
<evidence type="ECO:0000256" key="5">
    <source>
        <dbReference type="ARBA" id="ARBA00022692"/>
    </source>
</evidence>